<dbReference type="RefSeq" id="XP_014676463.1">
    <property type="nucleotide sequence ID" value="XM_014820977.1"/>
</dbReference>
<feature type="region of interest" description="Disordered" evidence="1">
    <location>
        <begin position="1"/>
        <end position="23"/>
    </location>
</feature>
<evidence type="ECO:0000313" key="3">
    <source>
        <dbReference type="RefSeq" id="XP_014676463.1"/>
    </source>
</evidence>
<keyword evidence="2" id="KW-1185">Reference proteome</keyword>
<accession>A0ABM1EW92</accession>
<dbReference type="Proteomes" id="UP000695022">
    <property type="component" value="Unplaced"/>
</dbReference>
<evidence type="ECO:0000256" key="1">
    <source>
        <dbReference type="SAM" id="MobiDB-lite"/>
    </source>
</evidence>
<name>A0ABM1EW92_PRICU</name>
<dbReference type="Pfam" id="PF06730">
    <property type="entry name" value="FAM92"/>
    <property type="match status" value="1"/>
</dbReference>
<protein>
    <submittedName>
        <fullName evidence="3">Protein FAM92A1-like</fullName>
    </submittedName>
</protein>
<gene>
    <name evidence="3" type="primary">LOC106816378</name>
</gene>
<proteinExistence type="predicted"/>
<reference evidence="3" key="1">
    <citation type="submission" date="2025-08" db="UniProtKB">
        <authorList>
            <consortium name="RefSeq"/>
        </authorList>
    </citation>
    <scope>IDENTIFICATION</scope>
</reference>
<dbReference type="GeneID" id="106816378"/>
<sequence length="162" mass="18137">MSLRGSRSSLSSRHTGSENQSKFIQDRVAGAERHLGELCQEIGAYARKTAHLRDKGDEIAATLFAYAESEHYNQTLREASVQFAEGLAAVQDYRQAEIDRLEAKVLQPFAQFGGTVKHIKAETELMRASVDALRSGKALEEQLDQFERKKIALLKESPDTVW</sequence>
<dbReference type="PANTHER" id="PTHR21223:SF2">
    <property type="entry name" value="CBY1-INTERACTING BAR DOMAIN-CONTAINING PROTEIN HOMOLOG"/>
    <property type="match status" value="1"/>
</dbReference>
<feature type="compositionally biased region" description="Low complexity" evidence="1">
    <location>
        <begin position="1"/>
        <end position="13"/>
    </location>
</feature>
<dbReference type="PANTHER" id="PTHR21223">
    <property type="entry name" value="CBY1-INTERACTING BAR DOMAIN-CONTAINING PROTEIN HOMOLOG"/>
    <property type="match status" value="1"/>
</dbReference>
<dbReference type="InterPro" id="IPR009602">
    <property type="entry name" value="CBAR/FAM92"/>
</dbReference>
<evidence type="ECO:0000313" key="2">
    <source>
        <dbReference type="Proteomes" id="UP000695022"/>
    </source>
</evidence>
<organism evidence="2 3">
    <name type="scientific">Priapulus caudatus</name>
    <name type="common">Priapulid worm</name>
    <dbReference type="NCBI Taxonomy" id="37621"/>
    <lineage>
        <taxon>Eukaryota</taxon>
        <taxon>Metazoa</taxon>
        <taxon>Ecdysozoa</taxon>
        <taxon>Scalidophora</taxon>
        <taxon>Priapulida</taxon>
        <taxon>Priapulimorpha</taxon>
        <taxon>Priapulimorphida</taxon>
        <taxon>Priapulidae</taxon>
        <taxon>Priapulus</taxon>
    </lineage>
</organism>